<sequence length="96" mass="10461">MRGCLVRPMRMSDSSALTPRSNCRISSPVIHGSSSRPPRGVTASRVNSVTNSPIHGLFGSSTSVHRYSSEVLDFIVGVKPMYIRPPRPSRRGHSSL</sequence>
<organism evidence="2">
    <name type="scientific">uncultured marine virus</name>
    <dbReference type="NCBI Taxonomy" id="186617"/>
    <lineage>
        <taxon>Viruses</taxon>
        <taxon>environmental samples</taxon>
    </lineage>
</organism>
<accession>A0A0F7L6G7</accession>
<feature type="compositionally biased region" description="Polar residues" evidence="1">
    <location>
        <begin position="12"/>
        <end position="25"/>
    </location>
</feature>
<dbReference type="EMBL" id="KR029589">
    <property type="protein sequence ID" value="AKH47158.1"/>
    <property type="molecule type" value="Genomic_DNA"/>
</dbReference>
<reference evidence="2" key="1">
    <citation type="journal article" date="2015" name="Front. Microbiol.">
        <title>Combining genomic sequencing methods to explore viral diversity and reveal potential virus-host interactions.</title>
        <authorList>
            <person name="Chow C.E."/>
            <person name="Winget D.M."/>
            <person name="White R.A.III."/>
            <person name="Hallam S.J."/>
            <person name="Suttle C.A."/>
        </authorList>
    </citation>
    <scope>NUCLEOTIDE SEQUENCE</scope>
    <source>
        <strain evidence="2">Anoxic2_5</strain>
    </source>
</reference>
<evidence type="ECO:0000256" key="1">
    <source>
        <dbReference type="SAM" id="MobiDB-lite"/>
    </source>
</evidence>
<name>A0A0F7L6G7_9VIRU</name>
<reference evidence="2" key="2">
    <citation type="submission" date="2015-03" db="EMBL/GenBank/DDBJ databases">
        <authorList>
            <person name="Chow C.-E.T."/>
            <person name="Winget D.M."/>
            <person name="White R.A.III."/>
            <person name="Hallam S.J."/>
            <person name="Suttle C.A."/>
        </authorList>
    </citation>
    <scope>NUCLEOTIDE SEQUENCE</scope>
    <source>
        <strain evidence="2">Anoxic2_5</strain>
    </source>
</reference>
<feature type="region of interest" description="Disordered" evidence="1">
    <location>
        <begin position="1"/>
        <end position="46"/>
    </location>
</feature>
<proteinExistence type="predicted"/>
<evidence type="ECO:0000313" key="2">
    <source>
        <dbReference type="EMBL" id="AKH47158.1"/>
    </source>
</evidence>
<protein>
    <submittedName>
        <fullName evidence="2">Uncharacterized protein</fullName>
    </submittedName>
</protein>